<feature type="transmembrane region" description="Helical" evidence="1">
    <location>
        <begin position="20"/>
        <end position="40"/>
    </location>
</feature>
<keyword evidence="3" id="KW-1185">Reference proteome</keyword>
<sequence>MAFLFFCFLGKGYHLFHPVYYLKSLLLPLFLFLWTHSYLLQLGCLDYLTLVLGTCLVYFFVSGISRWPPWSRKYGIRKCLLPHT</sequence>
<evidence type="ECO:0000313" key="2">
    <source>
        <dbReference type="EMBL" id="PTB73015.1"/>
    </source>
</evidence>
<dbReference type="Proteomes" id="UP000240760">
    <property type="component" value="Unassembled WGS sequence"/>
</dbReference>
<feature type="transmembrane region" description="Helical" evidence="1">
    <location>
        <begin position="47"/>
        <end position="65"/>
    </location>
</feature>
<evidence type="ECO:0000313" key="3">
    <source>
        <dbReference type="Proteomes" id="UP000240760"/>
    </source>
</evidence>
<keyword evidence="1" id="KW-1133">Transmembrane helix</keyword>
<name>A0A2T4BUP3_TRILO</name>
<dbReference type="AlphaFoldDB" id="A0A2T4BUP3"/>
<protein>
    <submittedName>
        <fullName evidence="2">Uncharacterized protein</fullName>
    </submittedName>
</protein>
<reference evidence="2 3" key="1">
    <citation type="submission" date="2016-07" db="EMBL/GenBank/DDBJ databases">
        <title>Multiple horizontal gene transfer events from other fungi enriched the ability of initially mycotrophic Trichoderma (Ascomycota) to feed on dead plant biomass.</title>
        <authorList>
            <consortium name="DOE Joint Genome Institute"/>
            <person name="Aerts A."/>
            <person name="Atanasova L."/>
            <person name="Chenthamara K."/>
            <person name="Zhang J."/>
            <person name="Grujic M."/>
            <person name="Henrissat B."/>
            <person name="Kuo A."/>
            <person name="Salamov A."/>
            <person name="Lipzen A."/>
            <person name="Labutti K."/>
            <person name="Barry K."/>
            <person name="Miao Y."/>
            <person name="Rahimi M.J."/>
            <person name="Shen Q."/>
            <person name="Grigoriev I.V."/>
            <person name="Kubicek C.P."/>
            <person name="Druzhinina I.S."/>
        </authorList>
    </citation>
    <scope>NUCLEOTIDE SEQUENCE [LARGE SCALE GENOMIC DNA]</scope>
    <source>
        <strain evidence="2 3">ATCC 18648</strain>
    </source>
</reference>
<keyword evidence="1" id="KW-0812">Transmembrane</keyword>
<keyword evidence="1" id="KW-0472">Membrane</keyword>
<proteinExistence type="predicted"/>
<dbReference type="EMBL" id="KZ679139">
    <property type="protein sequence ID" value="PTB73015.1"/>
    <property type="molecule type" value="Genomic_DNA"/>
</dbReference>
<organism evidence="2 3">
    <name type="scientific">Trichoderma longibrachiatum ATCC 18648</name>
    <dbReference type="NCBI Taxonomy" id="983965"/>
    <lineage>
        <taxon>Eukaryota</taxon>
        <taxon>Fungi</taxon>
        <taxon>Dikarya</taxon>
        <taxon>Ascomycota</taxon>
        <taxon>Pezizomycotina</taxon>
        <taxon>Sordariomycetes</taxon>
        <taxon>Hypocreomycetidae</taxon>
        <taxon>Hypocreales</taxon>
        <taxon>Hypocreaceae</taxon>
        <taxon>Trichoderma</taxon>
    </lineage>
</organism>
<evidence type="ECO:0000256" key="1">
    <source>
        <dbReference type="SAM" id="Phobius"/>
    </source>
</evidence>
<accession>A0A2T4BUP3</accession>
<gene>
    <name evidence="2" type="ORF">M440DRAFT_139017</name>
</gene>